<evidence type="ECO:0000256" key="2">
    <source>
        <dbReference type="PIRSR" id="PIRSR613078-2"/>
    </source>
</evidence>
<evidence type="ECO:0000313" key="3">
    <source>
        <dbReference type="EMBL" id="RHC95642.1"/>
    </source>
</evidence>
<dbReference type="InterPro" id="IPR001345">
    <property type="entry name" value="PG/BPGM_mutase_AS"/>
</dbReference>
<dbReference type="PIRSF" id="PIRSF000709">
    <property type="entry name" value="6PFK_2-Ptase"/>
    <property type="match status" value="1"/>
</dbReference>
<evidence type="ECO:0000256" key="1">
    <source>
        <dbReference type="PIRSR" id="PIRSR613078-1"/>
    </source>
</evidence>
<dbReference type="SMART" id="SM00855">
    <property type="entry name" value="PGAM"/>
    <property type="match status" value="1"/>
</dbReference>
<evidence type="ECO:0000313" key="4">
    <source>
        <dbReference type="Proteomes" id="UP000285773"/>
    </source>
</evidence>
<dbReference type="InterPro" id="IPR013078">
    <property type="entry name" value="His_Pase_superF_clade-1"/>
</dbReference>
<proteinExistence type="predicted"/>
<dbReference type="CDD" id="cd07067">
    <property type="entry name" value="HP_PGM_like"/>
    <property type="match status" value="1"/>
</dbReference>
<feature type="binding site" evidence="2">
    <location>
        <position position="60"/>
    </location>
    <ligand>
        <name>substrate</name>
    </ligand>
</feature>
<feature type="active site" description="Proton donor/acceptor" evidence="1">
    <location>
        <position position="82"/>
    </location>
</feature>
<dbReference type="InterPro" id="IPR050275">
    <property type="entry name" value="PGM_Phosphatase"/>
</dbReference>
<sequence>MTVKKWYLIRHGETDFNKKRFFYGKADVSINETGKEQASKIHQLLKGRAISRIYTSQLKRTLETAAIIFPDQIPTAYKALNERDFGLWEGRTANEIQVAFPLVWEEWLESPFDVTPSKAEPFQKFKDRVQSIVEEIRETEDDEIAIVGHLGVLRLIYQFLVDPEADFWSIDIPQGTVLLLEDKDSWEETLLTEGGEKDPASESC</sequence>
<dbReference type="AlphaFoldDB" id="A0A414CL33"/>
<dbReference type="Pfam" id="PF00300">
    <property type="entry name" value="His_Phos_1"/>
    <property type="match status" value="1"/>
</dbReference>
<dbReference type="GO" id="GO:0016791">
    <property type="term" value="F:phosphatase activity"/>
    <property type="evidence" value="ECO:0007669"/>
    <property type="project" value="TreeGrafter"/>
</dbReference>
<gene>
    <name evidence="3" type="ORF">DW820_00440</name>
</gene>
<accession>A0A414CL33</accession>
<dbReference type="EMBL" id="QSIO01000001">
    <property type="protein sequence ID" value="RHC95642.1"/>
    <property type="molecule type" value="Genomic_DNA"/>
</dbReference>
<reference evidence="3 4" key="1">
    <citation type="submission" date="2018-08" db="EMBL/GenBank/DDBJ databases">
        <title>A genome reference for cultivated species of the human gut microbiota.</title>
        <authorList>
            <person name="Zou Y."/>
            <person name="Xue W."/>
            <person name="Luo G."/>
        </authorList>
    </citation>
    <scope>NUCLEOTIDE SEQUENCE [LARGE SCALE GENOMIC DNA]</scope>
    <source>
        <strain evidence="3 4">AM33-3BH</strain>
    </source>
</reference>
<dbReference type="Proteomes" id="UP000285773">
    <property type="component" value="Unassembled WGS sequence"/>
</dbReference>
<dbReference type="PANTHER" id="PTHR48100">
    <property type="entry name" value="BROAD-SPECIFICITY PHOSPHATASE YOR283W-RELATED"/>
    <property type="match status" value="1"/>
</dbReference>
<feature type="binding site" evidence="2">
    <location>
        <begin position="10"/>
        <end position="17"/>
    </location>
    <ligand>
        <name>substrate</name>
    </ligand>
</feature>
<dbReference type="InterPro" id="IPR029033">
    <property type="entry name" value="His_PPase_superfam"/>
</dbReference>
<name>A0A414CL33_STRPA</name>
<protein>
    <submittedName>
        <fullName evidence="3">Histidine phosphatase family protein</fullName>
    </submittedName>
</protein>
<feature type="active site" description="Tele-phosphohistidine intermediate" evidence="1">
    <location>
        <position position="11"/>
    </location>
</feature>
<dbReference type="RefSeq" id="WP_118095015.1">
    <property type="nucleotide sequence ID" value="NZ_JAHDAE010000007.1"/>
</dbReference>
<comment type="caution">
    <text evidence="3">The sequence shown here is derived from an EMBL/GenBank/DDBJ whole genome shotgun (WGS) entry which is preliminary data.</text>
</comment>
<dbReference type="SUPFAM" id="SSF53254">
    <property type="entry name" value="Phosphoglycerate mutase-like"/>
    <property type="match status" value="1"/>
</dbReference>
<dbReference type="Gene3D" id="3.40.50.1240">
    <property type="entry name" value="Phosphoglycerate mutase-like"/>
    <property type="match status" value="1"/>
</dbReference>
<organism evidence="3 4">
    <name type="scientific">Streptococcus parasanguinis</name>
    <dbReference type="NCBI Taxonomy" id="1318"/>
    <lineage>
        <taxon>Bacteria</taxon>
        <taxon>Bacillati</taxon>
        <taxon>Bacillota</taxon>
        <taxon>Bacilli</taxon>
        <taxon>Lactobacillales</taxon>
        <taxon>Streptococcaceae</taxon>
        <taxon>Streptococcus</taxon>
    </lineage>
</organism>
<dbReference type="PROSITE" id="PS00175">
    <property type="entry name" value="PG_MUTASE"/>
    <property type="match status" value="1"/>
</dbReference>